<keyword evidence="16" id="KW-1133">Transmembrane helix</keyword>
<dbReference type="InParanoid" id="A0A3Q7HI50"/>
<evidence type="ECO:0000256" key="3">
    <source>
        <dbReference type="ARBA" id="ARBA00006027"/>
    </source>
</evidence>
<evidence type="ECO:0000256" key="14">
    <source>
        <dbReference type="ARBA" id="ARBA00047928"/>
    </source>
</evidence>
<keyword evidence="9" id="KW-0378">Hydrolase</keyword>
<keyword evidence="7" id="KW-0964">Secreted</keyword>
<evidence type="ECO:0000313" key="18">
    <source>
        <dbReference type="EnsemblPlants" id="Solyc07g064190.2.1"/>
    </source>
</evidence>
<dbReference type="PROSITE" id="PS00503">
    <property type="entry name" value="PECTINESTERASE_2"/>
    <property type="match status" value="3"/>
</dbReference>
<evidence type="ECO:0000256" key="16">
    <source>
        <dbReference type="SAM" id="Phobius"/>
    </source>
</evidence>
<sequence>MANPQQPLLIKTHKQNPIISFKILSFVITLFVALFLVAPYQVEIKHSNLCKTAQDSQLCLSYVSDLISNEIVTTESDGHSILMKFLVNYVHQMNNAIPVVRKMKNQINDIRQHGALTDCLELLDQSVDFASDSIAAIDKRSRSEHANAQSWLSGVLTNHVTCLDELDSFTKAMINGTNLEELISRAKVALAMLASLTTQDEDVFMTVLGKMPSWVSSMDRKLMESSGKDIIANAVVAQDGTGDYQTLAEAVAAAPDKSKTRYVIYVKRGTYKENVEVASNKMNLMIVGDGMYATTITGSLNVVDGSTTFRSATLAAVGQGFILQDICIQNTAGPAKDQAVALRVGADMSVINRCRIDAYQDTLYAHSQRQFYRDSYVTGTVDFIFGNAAVVFQKCQLVARKPGKYQQNMVTAQGRTDPNQATGTSIQFCNIIASSDLEPVLKEFPTYLGRPWKEYSRTVVMESYLGGLINPAGWAEWDGDFALKTLYYGEFMNNGPGAGTSKRVKWPGYHVITDPAKAMPFTVAKLIQGGSWLRSTGVAFKILTFVVTLFVALFLVVFLVAPYQFEIKHSNLCKTAQDSQLCLSYVSDLISNEIVTSDSDGLSILKKFLVYSVHQMNNAIPVVRKIKNQINDIREQGALTDCLELLDLSVDLVCDSIAAIDKRSRSEHANAQSWLSGVLTNHVTCLDELDSFTKAMINGTNLDELISRAKVALAMLASVTTPNDEVLRPGLGKMPSWVSSRDRKLMESSGKDIGANAVVAKDGTGKYRTLAEAVAAAPDKSKTRYVIYVKRGTYKENVEVSSRKMNLMIIGDGMYATIITGSLNVVDGSTTFHSATLAAVGKGFILQDICIQNTAGPAKHQAVALRVGADKSVINRCRIDAYQDTLYAHSQRQFYRDSYVTGTIDFIFGNAAVVFQKCQLVARKPGKYQQNMVTAQGRTDPNQATGTSIQFCDIIASPDLKPVVKEFPTYLGRPWKKYSRTVVMESYLGGLIDPSGWAEWHGDFALKTLYYGEFMNNGPGAGTSKRVKWPGYHVITDPAEAMSFTVAKLIQGGSWLRSTDVAMATPLQPFLTKTHKQNPIIGFNILTFVVTLFVALFLVVFLVAPYQFEIKHSNLCKSAQGSQLCLSYVSEIVTTESDGVTVLKKFLVKYVHQMNNAIPVVRKIKNQINDIRQHGALTDCLELLDQSVDLVSDSIAAIDKRSRLEHANVQSWLSGVLTNHVTCLDELTSLSTKNGTVLDELITRAKVALAMLASVTTPNDEVLRQGLGKMPYWVSSRDRKLMESSGKDIIANAVVAQDGTGDYQTLAEAVDAAPDKNKTRYVIYVKMGIYKENVVVTKKKMNLMIVGDGMNATIITGSLNVVDGSTTFRSATLAAVGQGFILQDLCIQNTAGPEKGQAVALRVGADMSVINRCRIDAYQDTLYAHSQRQFYRDSYVTGTVDFIFGNAAVVFQKCQIVARKPNKRQKNMVTAQGRTDPNQATGTSIQFCDIIASPDLEPVMNEYKTYLGRPWKKHSRTVVMQSYLDGHIDPSGWFEWRGDFALKTLYYGEYMNNGPGAGTSKRVKWPGYHVITDPNEAMPFTVAELIQGGSWLNSTSVAYVEGLVE</sequence>
<keyword evidence="6" id="KW-0134">Cell wall</keyword>
<feature type="transmembrane region" description="Helical" evidence="16">
    <location>
        <begin position="1083"/>
        <end position="1108"/>
    </location>
</feature>
<evidence type="ECO:0000256" key="12">
    <source>
        <dbReference type="ARBA" id="ARBA00023316"/>
    </source>
</evidence>
<comment type="catalytic activity">
    <reaction evidence="14">
        <text>[(1-&gt;4)-alpha-D-galacturonosyl methyl ester](n) + n H2O = [(1-&gt;4)-alpha-D-galacturonosyl](n) + n methanol + n H(+)</text>
        <dbReference type="Rhea" id="RHEA:22380"/>
        <dbReference type="Rhea" id="RHEA-COMP:14570"/>
        <dbReference type="Rhea" id="RHEA-COMP:14573"/>
        <dbReference type="ChEBI" id="CHEBI:15377"/>
        <dbReference type="ChEBI" id="CHEBI:15378"/>
        <dbReference type="ChEBI" id="CHEBI:17790"/>
        <dbReference type="ChEBI" id="CHEBI:140522"/>
        <dbReference type="ChEBI" id="CHEBI:140523"/>
        <dbReference type="EC" id="3.1.1.11"/>
    </reaction>
</comment>
<keyword evidence="11" id="KW-0865">Zymogen</keyword>
<keyword evidence="10" id="KW-0063">Aspartyl esterase</keyword>
<dbReference type="InterPro" id="IPR033131">
    <property type="entry name" value="Pectinesterase_Asp_AS"/>
</dbReference>
<dbReference type="UniPathway" id="UPA00545">
    <property type="reaction ID" value="UER00823"/>
</dbReference>
<dbReference type="InterPro" id="IPR035513">
    <property type="entry name" value="Invertase/methylesterase_inhib"/>
</dbReference>
<keyword evidence="12" id="KW-0961">Cell wall biogenesis/degradation</keyword>
<dbReference type="InterPro" id="IPR000070">
    <property type="entry name" value="Pectinesterase_cat"/>
</dbReference>
<dbReference type="SMART" id="SM00856">
    <property type="entry name" value="PMEI"/>
    <property type="match status" value="3"/>
</dbReference>
<comment type="similarity">
    <text evidence="4">In the C-terminal section; belongs to the pectinesterase family.</text>
</comment>
<dbReference type="InterPro" id="IPR006501">
    <property type="entry name" value="Pectinesterase_inhib_dom"/>
</dbReference>
<evidence type="ECO:0000256" key="5">
    <source>
        <dbReference type="ARBA" id="ARBA00013229"/>
    </source>
</evidence>
<dbReference type="Gramene" id="Solyc07g064190.2.1">
    <property type="protein sequence ID" value="Solyc07g064190.2.1"/>
    <property type="gene ID" value="Solyc07g064190.2"/>
</dbReference>
<dbReference type="PANTHER" id="PTHR31707">
    <property type="entry name" value="PECTINESTERASE"/>
    <property type="match status" value="1"/>
</dbReference>
<dbReference type="PROSITE" id="PS00800">
    <property type="entry name" value="PECTINESTERASE_1"/>
    <property type="match status" value="3"/>
</dbReference>
<comment type="pathway">
    <text evidence="2">Glycan metabolism; pectin degradation; 2-dehydro-3-deoxy-D-gluconate from pectin: step 1/5.</text>
</comment>
<feature type="domain" description="Pectinesterase inhibitor" evidence="17">
    <location>
        <begin position="1107"/>
        <end position="1251"/>
    </location>
</feature>
<dbReference type="InterPro" id="IPR011050">
    <property type="entry name" value="Pectin_lyase_fold/virulence"/>
</dbReference>
<keyword evidence="13" id="KW-0292">Fruit ripening</keyword>
<keyword evidence="16" id="KW-0472">Membrane</keyword>
<feature type="active site" evidence="15">
    <location>
        <position position="382"/>
    </location>
</feature>
<dbReference type="EC" id="3.1.1.11" evidence="5"/>
<dbReference type="EnsemblPlants" id="Solyc07g064190.2.1">
    <property type="protein sequence ID" value="Solyc07g064190.2.1"/>
    <property type="gene ID" value="Solyc07g064190.2"/>
</dbReference>
<feature type="domain" description="Pectinesterase inhibitor" evidence="17">
    <location>
        <begin position="39"/>
        <end position="192"/>
    </location>
</feature>
<keyword evidence="16" id="KW-0812">Transmembrane</keyword>
<feature type="transmembrane region" description="Helical" evidence="16">
    <location>
        <begin position="21"/>
        <end position="42"/>
    </location>
</feature>
<evidence type="ECO:0000256" key="10">
    <source>
        <dbReference type="ARBA" id="ARBA00023085"/>
    </source>
</evidence>
<feature type="active site" evidence="15">
    <location>
        <position position="905"/>
    </location>
</feature>
<reference evidence="18" key="2">
    <citation type="submission" date="2019-01" db="UniProtKB">
        <authorList>
            <consortium name="EnsemblPlants"/>
        </authorList>
    </citation>
    <scope>IDENTIFICATION</scope>
    <source>
        <strain evidence="18">cv. Heinz 1706</strain>
    </source>
</reference>
<dbReference type="InterPro" id="IPR018040">
    <property type="entry name" value="Pectinesterase_Tyr_AS"/>
</dbReference>
<dbReference type="Gene3D" id="2.160.20.10">
    <property type="entry name" value="Single-stranded right-handed beta-helix, Pectin lyase-like"/>
    <property type="match status" value="3"/>
</dbReference>
<keyword evidence="19" id="KW-1185">Reference proteome</keyword>
<dbReference type="Pfam" id="PF01095">
    <property type="entry name" value="Pectinesterase"/>
    <property type="match status" value="3"/>
</dbReference>
<dbReference type="FunFam" id="1.20.140.40:FF:000015">
    <property type="entry name" value="Pectinesterase 3"/>
    <property type="match status" value="3"/>
</dbReference>
<protein>
    <recommendedName>
        <fullName evidence="5">pectinesterase</fullName>
        <ecNumber evidence="5">3.1.1.11</ecNumber>
    </recommendedName>
</protein>
<proteinExistence type="inferred from homology"/>
<evidence type="ECO:0000256" key="6">
    <source>
        <dbReference type="ARBA" id="ARBA00022512"/>
    </source>
</evidence>
<evidence type="ECO:0000256" key="15">
    <source>
        <dbReference type="PROSITE-ProRule" id="PRU10040"/>
    </source>
</evidence>
<dbReference type="STRING" id="4081.A0A3Q7HI50"/>
<evidence type="ECO:0000256" key="9">
    <source>
        <dbReference type="ARBA" id="ARBA00022801"/>
    </source>
</evidence>
<evidence type="ECO:0000256" key="4">
    <source>
        <dbReference type="ARBA" id="ARBA00007786"/>
    </source>
</evidence>
<feature type="active site" evidence="15">
    <location>
        <position position="1441"/>
    </location>
</feature>
<evidence type="ECO:0000256" key="7">
    <source>
        <dbReference type="ARBA" id="ARBA00022525"/>
    </source>
</evidence>
<comment type="similarity">
    <text evidence="3">In the N-terminal section; belongs to the PMEI family.</text>
</comment>
<evidence type="ECO:0000256" key="8">
    <source>
        <dbReference type="ARBA" id="ARBA00022729"/>
    </source>
</evidence>
<evidence type="ECO:0000256" key="2">
    <source>
        <dbReference type="ARBA" id="ARBA00005184"/>
    </source>
</evidence>
<name>A0A3Q7HI50_SOLLC</name>
<organism evidence="18">
    <name type="scientific">Solanum lycopersicum</name>
    <name type="common">Tomato</name>
    <name type="synonym">Lycopersicon esculentum</name>
    <dbReference type="NCBI Taxonomy" id="4081"/>
    <lineage>
        <taxon>Eukaryota</taxon>
        <taxon>Viridiplantae</taxon>
        <taxon>Streptophyta</taxon>
        <taxon>Embryophyta</taxon>
        <taxon>Tracheophyta</taxon>
        <taxon>Spermatophyta</taxon>
        <taxon>Magnoliopsida</taxon>
        <taxon>eudicotyledons</taxon>
        <taxon>Gunneridae</taxon>
        <taxon>Pentapetalae</taxon>
        <taxon>asterids</taxon>
        <taxon>lamiids</taxon>
        <taxon>Solanales</taxon>
        <taxon>Solanaceae</taxon>
        <taxon>Solanoideae</taxon>
        <taxon>Solaneae</taxon>
        <taxon>Solanum</taxon>
        <taxon>Solanum subgen. Lycopersicon</taxon>
    </lineage>
</organism>
<dbReference type="GO" id="GO:0030599">
    <property type="term" value="F:pectinesterase activity"/>
    <property type="evidence" value="ECO:0000318"/>
    <property type="project" value="GO_Central"/>
</dbReference>
<dbReference type="SUPFAM" id="SSF101148">
    <property type="entry name" value="Plant invertase/pectin methylesterase inhibitor"/>
    <property type="match status" value="3"/>
</dbReference>
<feature type="transmembrane region" description="Helical" evidence="16">
    <location>
        <begin position="538"/>
        <end position="561"/>
    </location>
</feature>
<dbReference type="GO" id="GO:0046910">
    <property type="term" value="F:pectinesterase inhibitor activity"/>
    <property type="evidence" value="ECO:0000318"/>
    <property type="project" value="GO_Central"/>
</dbReference>
<dbReference type="InterPro" id="IPR012334">
    <property type="entry name" value="Pectin_lyas_fold"/>
</dbReference>
<evidence type="ECO:0000256" key="11">
    <source>
        <dbReference type="ARBA" id="ARBA00023145"/>
    </source>
</evidence>
<keyword evidence="8" id="KW-0732">Signal</keyword>
<evidence type="ECO:0000256" key="1">
    <source>
        <dbReference type="ARBA" id="ARBA00004191"/>
    </source>
</evidence>
<evidence type="ECO:0000256" key="13">
    <source>
        <dbReference type="ARBA" id="ARBA00033478"/>
    </source>
</evidence>
<reference evidence="18" key="1">
    <citation type="journal article" date="2012" name="Nature">
        <title>The tomato genome sequence provides insights into fleshy fruit evolution.</title>
        <authorList>
            <consortium name="Tomato Genome Consortium"/>
        </authorList>
    </citation>
    <scope>NUCLEOTIDE SEQUENCE [LARGE SCALE GENOMIC DNA]</scope>
    <source>
        <strain evidence="18">cv. Heinz 1706</strain>
    </source>
</reference>
<dbReference type="Proteomes" id="UP000004994">
    <property type="component" value="Chromosome 7"/>
</dbReference>
<evidence type="ECO:0000259" key="17">
    <source>
        <dbReference type="SMART" id="SM00856"/>
    </source>
</evidence>
<dbReference type="FunFam" id="2.160.20.10:FF:000001">
    <property type="entry name" value="Pectinesterase"/>
    <property type="match status" value="3"/>
</dbReference>
<dbReference type="SUPFAM" id="SSF51126">
    <property type="entry name" value="Pectin lyase-like"/>
    <property type="match status" value="3"/>
</dbReference>
<dbReference type="GO" id="GO:0009835">
    <property type="term" value="P:fruit ripening"/>
    <property type="evidence" value="ECO:0007669"/>
    <property type="project" value="UniProtKB-KW"/>
</dbReference>
<accession>A0A3Q7HI50</accession>
<dbReference type="NCBIfam" id="TIGR01614">
    <property type="entry name" value="PME_inhib"/>
    <property type="match status" value="3"/>
</dbReference>
<dbReference type="Gene3D" id="1.20.140.40">
    <property type="entry name" value="Invertase/pectin methylesterase inhibitor family protein"/>
    <property type="match status" value="3"/>
</dbReference>
<feature type="domain" description="Pectinesterase inhibitor" evidence="17">
    <location>
        <begin position="564"/>
        <end position="715"/>
    </location>
</feature>
<comment type="subcellular location">
    <subcellularLocation>
        <location evidence="1">Secreted</location>
        <location evidence="1">Cell wall</location>
    </subcellularLocation>
</comment>
<dbReference type="Pfam" id="PF04043">
    <property type="entry name" value="PMEI"/>
    <property type="match status" value="3"/>
</dbReference>
<dbReference type="GO" id="GO:0045490">
    <property type="term" value="P:pectin catabolic process"/>
    <property type="evidence" value="ECO:0007669"/>
    <property type="project" value="UniProtKB-UniPathway"/>
</dbReference>
<evidence type="ECO:0000313" key="19">
    <source>
        <dbReference type="Proteomes" id="UP000004994"/>
    </source>
</evidence>
<dbReference type="GO" id="GO:0042545">
    <property type="term" value="P:cell wall modification"/>
    <property type="evidence" value="ECO:0007669"/>
    <property type="project" value="InterPro"/>
</dbReference>
<dbReference type="CDD" id="cd15799">
    <property type="entry name" value="PMEI-like_4"/>
    <property type="match status" value="3"/>
</dbReference>